<evidence type="ECO:0000256" key="1">
    <source>
        <dbReference type="ARBA" id="ARBA00022729"/>
    </source>
</evidence>
<dbReference type="GO" id="GO:0009044">
    <property type="term" value="F:xylan 1,4-beta-xylosidase activity"/>
    <property type="evidence" value="ECO:0007669"/>
    <property type="project" value="InterPro"/>
</dbReference>
<feature type="signal peptide" evidence="4">
    <location>
        <begin position="1"/>
        <end position="18"/>
    </location>
</feature>
<dbReference type="Proteomes" id="UP001347796">
    <property type="component" value="Unassembled WGS sequence"/>
</dbReference>
<dbReference type="PANTHER" id="PTHR42721:SF42">
    <property type="entry name" value="FIBRONECTIN TYPE III-LIKE DOMAIN-CONTAINING PROTEIN"/>
    <property type="match status" value="1"/>
</dbReference>
<feature type="domain" description="Fibronectin type III-like" evidence="5">
    <location>
        <begin position="646"/>
        <end position="717"/>
    </location>
</feature>
<accession>A0AAN8JGF9</accession>
<dbReference type="GO" id="GO:0045493">
    <property type="term" value="P:xylan catabolic process"/>
    <property type="evidence" value="ECO:0007669"/>
    <property type="project" value="InterPro"/>
</dbReference>
<dbReference type="GO" id="GO:0046556">
    <property type="term" value="F:alpha-L-arabinofuranosidase activity"/>
    <property type="evidence" value="ECO:0007669"/>
    <property type="project" value="TreeGrafter"/>
</dbReference>
<dbReference type="SUPFAM" id="SSF52279">
    <property type="entry name" value="Beta-D-glucan exohydrolase, C-terminal domain"/>
    <property type="match status" value="1"/>
</dbReference>
<dbReference type="GO" id="GO:0031222">
    <property type="term" value="P:arabinan catabolic process"/>
    <property type="evidence" value="ECO:0007669"/>
    <property type="project" value="TreeGrafter"/>
</dbReference>
<comment type="caution">
    <text evidence="6">The sequence shown here is derived from an EMBL/GenBank/DDBJ whole genome shotgun (WGS) entry which is preliminary data.</text>
</comment>
<dbReference type="SMART" id="SM01217">
    <property type="entry name" value="Fn3_like"/>
    <property type="match status" value="1"/>
</dbReference>
<reference evidence="6 7" key="1">
    <citation type="submission" date="2024-01" db="EMBL/GenBank/DDBJ databases">
        <title>The genome of the rayed Mediterranean limpet Patella caerulea (Linnaeus, 1758).</title>
        <authorList>
            <person name="Anh-Thu Weber A."/>
            <person name="Halstead-Nussloch G."/>
        </authorList>
    </citation>
    <scope>NUCLEOTIDE SEQUENCE [LARGE SCALE GENOMIC DNA]</scope>
    <source>
        <strain evidence="6">AATW-2023a</strain>
        <tissue evidence="6">Whole specimen</tissue>
    </source>
</reference>
<dbReference type="Gene3D" id="2.60.40.10">
    <property type="entry name" value="Immunoglobulins"/>
    <property type="match status" value="1"/>
</dbReference>
<keyword evidence="3" id="KW-0326">Glycosidase</keyword>
<keyword evidence="2" id="KW-0378">Hydrolase</keyword>
<dbReference type="Pfam" id="PF00933">
    <property type="entry name" value="Glyco_hydro_3"/>
    <property type="match status" value="1"/>
</dbReference>
<dbReference type="Gene3D" id="3.40.50.1700">
    <property type="entry name" value="Glycoside hydrolase family 3 C-terminal domain"/>
    <property type="match status" value="1"/>
</dbReference>
<organism evidence="6 7">
    <name type="scientific">Patella caerulea</name>
    <name type="common">Rayed Mediterranean limpet</name>
    <dbReference type="NCBI Taxonomy" id="87958"/>
    <lineage>
        <taxon>Eukaryota</taxon>
        <taxon>Metazoa</taxon>
        <taxon>Spiralia</taxon>
        <taxon>Lophotrochozoa</taxon>
        <taxon>Mollusca</taxon>
        <taxon>Gastropoda</taxon>
        <taxon>Patellogastropoda</taxon>
        <taxon>Patelloidea</taxon>
        <taxon>Patellidae</taxon>
        <taxon>Patella</taxon>
    </lineage>
</organism>
<evidence type="ECO:0000313" key="6">
    <source>
        <dbReference type="EMBL" id="KAK6176560.1"/>
    </source>
</evidence>
<evidence type="ECO:0000256" key="4">
    <source>
        <dbReference type="SAM" id="SignalP"/>
    </source>
</evidence>
<dbReference type="InterPro" id="IPR017853">
    <property type="entry name" value="GH"/>
</dbReference>
<dbReference type="InterPro" id="IPR036962">
    <property type="entry name" value="Glyco_hydro_3_N_sf"/>
</dbReference>
<dbReference type="InterPro" id="IPR013783">
    <property type="entry name" value="Ig-like_fold"/>
</dbReference>
<dbReference type="InterPro" id="IPR001764">
    <property type="entry name" value="Glyco_hydro_3_N"/>
</dbReference>
<protein>
    <recommendedName>
        <fullName evidence="5">Fibronectin type III-like domain-containing protein</fullName>
    </recommendedName>
</protein>
<dbReference type="AlphaFoldDB" id="A0AAN8JGF9"/>
<evidence type="ECO:0000256" key="2">
    <source>
        <dbReference type="ARBA" id="ARBA00022801"/>
    </source>
</evidence>
<dbReference type="Pfam" id="PF14310">
    <property type="entry name" value="Fn3-like"/>
    <property type="match status" value="1"/>
</dbReference>
<dbReference type="PRINTS" id="PR00133">
    <property type="entry name" value="GLHYDRLASE3"/>
</dbReference>
<dbReference type="SUPFAM" id="SSF51445">
    <property type="entry name" value="(Trans)glycosidases"/>
    <property type="match status" value="1"/>
</dbReference>
<dbReference type="Pfam" id="PF01915">
    <property type="entry name" value="Glyco_hydro_3_C"/>
    <property type="match status" value="1"/>
</dbReference>
<dbReference type="InterPro" id="IPR002772">
    <property type="entry name" value="Glyco_hydro_3_C"/>
</dbReference>
<sequence>MFFKQAILLVVFVARINGYIDAPDLPFRNVSLSWEERVDDLVSRLTLEEIQEQLAKGTGGAPAIPRLGIEPWEWWTECLNGDVNNNATAFPSLIGMGATFAPDLIGAVAHAIGIEVRAKYTKFSSEGKYKVYQGLSCLSPMLNIMRDPRWGRCEETFGEDPYLSGISSKHVVLGLQGDHPRYLLTSSGCKSFDAYAGPETNRLAFDAVISTRDLRTTFLPAFKTCVQSGTYNVMCSYNSINGIPSCANKELITDILRNEWGFKGYVISDAGAIEHIISGHKYINNSVDTVAACIKAGCNLELGPSDPPLVYESMVEAVRQGKLQESLVREMSKPLWYTRMRLGDFDPPEMNPYTQIPISVVQSESNRDLAELAAMQSFVLLKNNNNFLPVNDSTKFWRIAIVGPLADNPSAQISNYSPLVDLRYTSTPLDNLSSLANQAEYAAGCNDGTVCLSYDKERIISAVRFADFVVVCLGLGNRIEMEARDRTSITLPRGQLQLLKDAVRYTPENVPILLILFNAGPVDLRWADQENKIVSIIEAFYPAQATGNALYHVITNRKPYGLANPAARLPFTWPSSDDDLQPIANYSMDGRTYRYLNTQPLYPFGYGLSYTKFTYSKLDYPKTISAGTDLDGTCVLQNTGHYYGDEVMQVYISWLNSPVVTPKITLVDFNRISSIAKNETRDCFFTVKAESMAVWREDDTGWQVYPGRYRLSVGGQQPGQIRKANSNVLIGEFTVTGTKFLGKY</sequence>
<dbReference type="EMBL" id="JAZGQO010000010">
    <property type="protein sequence ID" value="KAK6176560.1"/>
    <property type="molecule type" value="Genomic_DNA"/>
</dbReference>
<dbReference type="InterPro" id="IPR026891">
    <property type="entry name" value="Fn3-like"/>
</dbReference>
<evidence type="ECO:0000313" key="7">
    <source>
        <dbReference type="Proteomes" id="UP001347796"/>
    </source>
</evidence>
<dbReference type="PANTHER" id="PTHR42721">
    <property type="entry name" value="SUGAR HYDROLASE-RELATED"/>
    <property type="match status" value="1"/>
</dbReference>
<dbReference type="Gene3D" id="3.20.20.300">
    <property type="entry name" value="Glycoside hydrolase, family 3, N-terminal domain"/>
    <property type="match status" value="1"/>
</dbReference>
<keyword evidence="1 4" id="KW-0732">Signal</keyword>
<proteinExistence type="predicted"/>
<dbReference type="InterPro" id="IPR044993">
    <property type="entry name" value="BXL"/>
</dbReference>
<name>A0AAN8JGF9_PATCE</name>
<evidence type="ECO:0000259" key="5">
    <source>
        <dbReference type="SMART" id="SM01217"/>
    </source>
</evidence>
<evidence type="ECO:0000256" key="3">
    <source>
        <dbReference type="ARBA" id="ARBA00023295"/>
    </source>
</evidence>
<gene>
    <name evidence="6" type="ORF">SNE40_014822</name>
</gene>
<feature type="chain" id="PRO_5042941097" description="Fibronectin type III-like domain-containing protein" evidence="4">
    <location>
        <begin position="19"/>
        <end position="744"/>
    </location>
</feature>
<keyword evidence="7" id="KW-1185">Reference proteome</keyword>
<dbReference type="InterPro" id="IPR036881">
    <property type="entry name" value="Glyco_hydro_3_C_sf"/>
</dbReference>